<evidence type="ECO:0000313" key="1">
    <source>
        <dbReference type="EMBL" id="MBX45408.1"/>
    </source>
</evidence>
<sequence>MVVERNILLLRWAWLFQRGLCRIQRRIVMIVLRFL</sequence>
<protein>
    <submittedName>
        <fullName evidence="1">Uncharacterized protein</fullName>
    </submittedName>
</protein>
<accession>A0A2P2NSC6</accession>
<dbReference type="AlphaFoldDB" id="A0A2P2NSC6"/>
<name>A0A2P2NSC6_RHIMU</name>
<reference evidence="1" key="1">
    <citation type="submission" date="2018-02" db="EMBL/GenBank/DDBJ databases">
        <title>Rhizophora mucronata_Transcriptome.</title>
        <authorList>
            <person name="Meera S.P."/>
            <person name="Sreeshan A."/>
            <person name="Augustine A."/>
        </authorList>
    </citation>
    <scope>NUCLEOTIDE SEQUENCE</scope>
    <source>
        <tissue evidence="1">Leaf</tissue>
    </source>
</reference>
<organism evidence="1">
    <name type="scientific">Rhizophora mucronata</name>
    <name type="common">Asiatic mangrove</name>
    <dbReference type="NCBI Taxonomy" id="61149"/>
    <lineage>
        <taxon>Eukaryota</taxon>
        <taxon>Viridiplantae</taxon>
        <taxon>Streptophyta</taxon>
        <taxon>Embryophyta</taxon>
        <taxon>Tracheophyta</taxon>
        <taxon>Spermatophyta</taxon>
        <taxon>Magnoliopsida</taxon>
        <taxon>eudicotyledons</taxon>
        <taxon>Gunneridae</taxon>
        <taxon>Pentapetalae</taxon>
        <taxon>rosids</taxon>
        <taxon>fabids</taxon>
        <taxon>Malpighiales</taxon>
        <taxon>Rhizophoraceae</taxon>
        <taxon>Rhizophora</taxon>
    </lineage>
</organism>
<dbReference type="EMBL" id="GGEC01064924">
    <property type="protein sequence ID" value="MBX45408.1"/>
    <property type="molecule type" value="Transcribed_RNA"/>
</dbReference>
<proteinExistence type="predicted"/>